<comment type="subcellular location">
    <subcellularLocation>
        <location evidence="7">Cytoplasm</location>
    </subcellularLocation>
</comment>
<evidence type="ECO:0000256" key="6">
    <source>
        <dbReference type="ARBA" id="ARBA00023152"/>
    </source>
</evidence>
<dbReference type="PANTHER" id="PTHR21208:SF1">
    <property type="entry name" value="ADP-DEPENDENT GLUCOKINASE"/>
    <property type="match status" value="1"/>
</dbReference>
<evidence type="ECO:0000256" key="4">
    <source>
        <dbReference type="ARBA" id="ARBA00022777"/>
    </source>
</evidence>
<gene>
    <name evidence="7" type="primary">pfkC</name>
    <name evidence="8" type="ordered locus">Metvu_0786</name>
</gene>
<keyword evidence="5 7" id="KW-0460">Magnesium</keyword>
<comment type="function">
    <text evidence="7">Catalyzes the phosphorylation of fructose 6-phosphate to fructose 1,6-bisphosphate using ADP as the phosphate donor.</text>
</comment>
<dbReference type="eggNOG" id="arCOG03370">
    <property type="taxonomic scope" value="Archaea"/>
</dbReference>
<keyword evidence="6 7" id="KW-0324">Glycolysis</keyword>
<dbReference type="Proteomes" id="UP000002063">
    <property type="component" value="Chromosome"/>
</dbReference>
<feature type="binding site" evidence="7">
    <location>
        <position position="269"/>
    </location>
    <ligand>
        <name>Mg(2+)</name>
        <dbReference type="ChEBI" id="CHEBI:18420"/>
    </ligand>
</feature>
<comment type="catalytic activity">
    <reaction evidence="7">
        <text>beta-D-fructose 6-phosphate + ADP = beta-D-fructose 1,6-bisphosphate + AMP + H(+)</text>
        <dbReference type="Rhea" id="RHEA:20105"/>
        <dbReference type="ChEBI" id="CHEBI:15378"/>
        <dbReference type="ChEBI" id="CHEBI:32966"/>
        <dbReference type="ChEBI" id="CHEBI:57634"/>
        <dbReference type="ChEBI" id="CHEBI:456215"/>
        <dbReference type="ChEBI" id="CHEBI:456216"/>
        <dbReference type="EC" id="2.7.1.146"/>
    </reaction>
</comment>
<dbReference type="GO" id="GO:0006096">
    <property type="term" value="P:glycolytic process"/>
    <property type="evidence" value="ECO:0007669"/>
    <property type="project" value="UniProtKB-UniRule"/>
</dbReference>
<dbReference type="InterPro" id="IPR007666">
    <property type="entry name" value="ADP_PFK/GK"/>
</dbReference>
<keyword evidence="9" id="KW-1185">Reference proteome</keyword>
<feature type="active site" description="Proton acceptor" evidence="7">
    <location>
        <position position="438"/>
    </location>
</feature>
<dbReference type="GeneID" id="8513123"/>
<dbReference type="UniPathway" id="UPA00109"/>
<protein>
    <recommendedName>
        <fullName evidence="7">ADP-specific phosphofructokinase</fullName>
        <ecNumber evidence="7">2.7.1.146</ecNumber>
    </recommendedName>
    <alternativeName>
        <fullName evidence="7">ADP-dependent phosphofructokinase</fullName>
        <shortName evidence="7">ADP-Pfk</shortName>
    </alternativeName>
</protein>
<dbReference type="KEGG" id="mvu:Metvu_0786"/>
<dbReference type="GO" id="GO:0005737">
    <property type="term" value="C:cytoplasm"/>
    <property type="evidence" value="ECO:0007669"/>
    <property type="project" value="UniProtKB-SubCell"/>
</dbReference>
<reference evidence="8" key="1">
    <citation type="submission" date="2009-10" db="EMBL/GenBank/DDBJ databases">
        <title>Complete sequence of chromosome of Methanocaldococcus vulcanius M7.</title>
        <authorList>
            <consortium name="US DOE Joint Genome Institute"/>
            <person name="Lucas S."/>
            <person name="Copeland A."/>
            <person name="Lapidus A."/>
            <person name="Glavina del Rio T."/>
            <person name="Dalin E."/>
            <person name="Tice H."/>
            <person name="Bruce D."/>
            <person name="Goodwin L."/>
            <person name="Pitluck S."/>
            <person name="Lcollab F.I."/>
            <person name="Brettin T."/>
            <person name="Detter J.C."/>
            <person name="Han C."/>
            <person name="Tapia R."/>
            <person name="Kuske C.R."/>
            <person name="Schmutz J."/>
            <person name="Larimer F."/>
            <person name="Land M."/>
            <person name="Hauser L."/>
            <person name="Kyrpides N."/>
            <person name="Ovchinikova G."/>
            <person name="Sieprawska-Lupa M."/>
            <person name="Whitman W.B."/>
            <person name="Woyke T."/>
        </authorList>
    </citation>
    <scope>NUCLEOTIDE SEQUENCE [LARGE SCALE GENOMIC DNA]</scope>
    <source>
        <strain evidence="8">M7</strain>
    </source>
</reference>
<keyword evidence="3 7" id="KW-0479">Metal-binding</keyword>
<keyword evidence="1 7" id="KW-0963">Cytoplasm</keyword>
<dbReference type="HAMAP" id="MF_00561">
    <property type="entry name" value="ADP_PFKinase"/>
    <property type="match status" value="1"/>
</dbReference>
<dbReference type="InterPro" id="IPR015990">
    <property type="entry name" value="ADP_PFK/GK_arc"/>
</dbReference>
<comment type="cofactor">
    <cofactor evidence="7">
        <name>Mg(2+)</name>
        <dbReference type="ChEBI" id="CHEBI:18420"/>
    </cofactor>
    <text evidence="7">Binds 1 Mg(2+) ion per subunit.</text>
</comment>
<evidence type="ECO:0000256" key="5">
    <source>
        <dbReference type="ARBA" id="ARBA00022842"/>
    </source>
</evidence>
<dbReference type="InterPro" id="IPR011790">
    <property type="entry name" value="ADP_PFK_arc"/>
</dbReference>
<dbReference type="Gene3D" id="3.40.1190.20">
    <property type="match status" value="1"/>
</dbReference>
<dbReference type="PIRSF" id="PIRSF015883">
    <property type="entry name" value="ADP-Pfk_glckin"/>
    <property type="match status" value="1"/>
</dbReference>
<keyword evidence="4 7" id="KW-0418">Kinase</keyword>
<dbReference type="RefSeq" id="WP_015732864.1">
    <property type="nucleotide sequence ID" value="NC_013407.1"/>
</dbReference>
<dbReference type="EC" id="2.7.1.146" evidence="7"/>
<dbReference type="SUPFAM" id="SSF53613">
    <property type="entry name" value="Ribokinase-like"/>
    <property type="match status" value="1"/>
</dbReference>
<dbReference type="OrthoDB" id="85200at2157"/>
<sequence length="466" mass="53941">MNIEKFLKTIKETKLFTAYNTNVDAVKYLKDEDVQRLVDMFDHNEIIERMESYPRIIKDPLDFVARLVYSIKTGKPAEVPMKEDENLQRWFDSIKYDEERMGGQAGIVSNLMATLQINRIIVYTPLLSKKQAEMFVDYDNLLYPVVEDEKLVLKKVREAYKNDPTKINRIFEFKKGLKFILNGEKIVAKQSTRFIVASRPENLRIEIKDDVRKFLPDIGEMVDCAFLSGYQAIKEKYNDGKTAEYYFKKARDDIKLLIKRNKNIKVHLEFASIPNINIRKMVVDYILSSVDSVGMDETEIANVLHILGFEEMSEKILKNSFVEDVIEGAKILLEKFKNLEVVQIHTIYYILFVCREDNPLSNEELEECLEFATILASSRAKLGNIRNIEDLKEGLTVDHNKYGDLLKKIAKEHSNGYKVVLSPSRYVETPKSTVGLGDTISSGAFLYYVSLLNKKEKKNEREDGRD</sequence>
<evidence type="ECO:0000256" key="7">
    <source>
        <dbReference type="HAMAP-Rule" id="MF_00561"/>
    </source>
</evidence>
<feature type="binding site" evidence="7">
    <location>
        <position position="299"/>
    </location>
    <ligand>
        <name>Mg(2+)</name>
        <dbReference type="ChEBI" id="CHEBI:18420"/>
    </ligand>
</feature>
<evidence type="ECO:0000256" key="1">
    <source>
        <dbReference type="ARBA" id="ARBA00022490"/>
    </source>
</evidence>
<dbReference type="Pfam" id="PF04587">
    <property type="entry name" value="ADP_PFK_GK"/>
    <property type="match status" value="1"/>
</dbReference>
<dbReference type="PANTHER" id="PTHR21208">
    <property type="entry name" value="ADP-DEPENDENT GLUCOKINASE"/>
    <property type="match status" value="1"/>
</dbReference>
<comment type="pathway">
    <text evidence="7">Carbohydrate degradation; glycolysis.</text>
</comment>
<dbReference type="GO" id="GO:0000287">
    <property type="term" value="F:magnesium ion binding"/>
    <property type="evidence" value="ECO:0007669"/>
    <property type="project" value="InterPro"/>
</dbReference>
<name>C9RGE2_METVM</name>
<dbReference type="NCBIfam" id="TIGR02045">
    <property type="entry name" value="P_fruct_ADP"/>
    <property type="match status" value="1"/>
</dbReference>
<feature type="binding site" evidence="7">
    <location>
        <position position="438"/>
    </location>
    <ligand>
        <name>Mg(2+)</name>
        <dbReference type="ChEBI" id="CHEBI:18420"/>
    </ligand>
</feature>
<dbReference type="EMBL" id="CP001787">
    <property type="protein sequence ID" value="ACX72644.1"/>
    <property type="molecule type" value="Genomic_DNA"/>
</dbReference>
<keyword evidence="2 7" id="KW-0808">Transferase</keyword>
<accession>C9RGE2</accession>
<dbReference type="Gene3D" id="3.30.1110.20">
    <property type="match status" value="1"/>
</dbReference>
<dbReference type="GO" id="GO:0043844">
    <property type="term" value="F:ADP-specific phosphofructokinase activity"/>
    <property type="evidence" value="ECO:0007669"/>
    <property type="project" value="UniProtKB-EC"/>
</dbReference>
<dbReference type="GO" id="GO:0008443">
    <property type="term" value="F:phosphofructokinase activity"/>
    <property type="evidence" value="ECO:0007669"/>
    <property type="project" value="InterPro"/>
</dbReference>
<dbReference type="STRING" id="579137.Metvu_0786"/>
<evidence type="ECO:0000313" key="8">
    <source>
        <dbReference type="EMBL" id="ACX72644.1"/>
    </source>
</evidence>
<comment type="similarity">
    <text evidence="7">Belongs to the carbohydrate kinase PfkC family.</text>
</comment>
<organism evidence="8 9">
    <name type="scientific">Methanocaldococcus vulcanius (strain ATCC 700851 / DSM 12094 / M7)</name>
    <name type="common">Methanococcus vulcanius</name>
    <dbReference type="NCBI Taxonomy" id="579137"/>
    <lineage>
        <taxon>Archaea</taxon>
        <taxon>Methanobacteriati</taxon>
        <taxon>Methanobacteriota</taxon>
        <taxon>Methanomada group</taxon>
        <taxon>Methanococci</taxon>
        <taxon>Methanococcales</taxon>
        <taxon>Methanocaldococcaceae</taxon>
        <taxon>Methanocaldococcus</taxon>
    </lineage>
</organism>
<evidence type="ECO:0000256" key="2">
    <source>
        <dbReference type="ARBA" id="ARBA00022679"/>
    </source>
</evidence>
<evidence type="ECO:0000313" key="9">
    <source>
        <dbReference type="Proteomes" id="UP000002063"/>
    </source>
</evidence>
<dbReference type="PROSITE" id="PS51255">
    <property type="entry name" value="ADPK"/>
    <property type="match status" value="1"/>
</dbReference>
<dbReference type="HOGENOM" id="CLU_046643_0_0_2"/>
<dbReference type="GO" id="GO:0006000">
    <property type="term" value="P:fructose metabolic process"/>
    <property type="evidence" value="ECO:0007669"/>
    <property type="project" value="InterPro"/>
</dbReference>
<evidence type="ECO:0000256" key="3">
    <source>
        <dbReference type="ARBA" id="ARBA00022723"/>
    </source>
</evidence>
<proteinExistence type="inferred from homology"/>
<dbReference type="AlphaFoldDB" id="C9RGE2"/>
<dbReference type="InterPro" id="IPR029056">
    <property type="entry name" value="Ribokinase-like"/>
</dbReference>